<protein>
    <submittedName>
        <fullName evidence="4">MarR-like DNA-binding transcriptional regulator SgrR of sgrS sRNA</fullName>
    </submittedName>
</protein>
<comment type="caution">
    <text evidence="4">The sequence shown here is derived from an EMBL/GenBank/DDBJ whole genome shotgun (WGS) entry which is preliminary data.</text>
</comment>
<dbReference type="PANTHER" id="PTHR30290">
    <property type="entry name" value="PERIPLASMIC BINDING COMPONENT OF ABC TRANSPORTER"/>
    <property type="match status" value="1"/>
</dbReference>
<evidence type="ECO:0000256" key="1">
    <source>
        <dbReference type="ARBA" id="ARBA00023125"/>
    </source>
</evidence>
<accession>A0ABS4FR90</accession>
<dbReference type="InterPro" id="IPR036390">
    <property type="entry name" value="WH_DNA-bd_sf"/>
</dbReference>
<dbReference type="InterPro" id="IPR036388">
    <property type="entry name" value="WH-like_DNA-bd_sf"/>
</dbReference>
<dbReference type="RefSeq" id="WP_210088723.1">
    <property type="nucleotide sequence ID" value="NZ_JAGGKG010000006.1"/>
</dbReference>
<sequence length="596" mass="69403">MDINTTHFIHIAKMMTVPQKNQPFPITIEQLSESLCCTPRNVKFILRRLEESGFIEWKPGRGRGNISQLTLLREVEEVIEGSFQELIAKNKIKEAIEFMRSWESNEGLKQRLFSSLSVKMGFHSEMETTSKQDVLRLMQGRKLEKLDPAFIYTAFEAYLVGQICNTLITYDATSDDFLPELAHNWEHNDDYTLWTFYLRKSVKFHHGKVMTAQDVKFTIQRLLDVNSSVMESFKDIEEIVVKGERCVQFQLQRPNLFFLHLLSSVNSSILPYDIEANHFSDNLIGTGPFRVYELNQDVLILHAYEQYYGLRPHLDEIDIWFVANPPSNERYYEIPLENKVNLPMKGNEAKRFHYTASGCKYLLFNFHIEGIQHQLLFRQALRIIFDQVAIVKELGGFRVAPADSFLPWRSKEREWSEPSLTLAAQLLKRSGYQGETINLAYKLHKDDEDAKWLKRRAAQVGLNIELQYYAQVDTTISCKVELMLESAHIVLVEEILEDDWQWGMMNFFGNKSNYLHRFLLPEQVDELHSLLQHFSELEKEARIALLVKAEQVLQKNAWLLHGYHINNTALLNQSLLGLHTSSFGFLDISKLWVKPS</sequence>
<dbReference type="Proteomes" id="UP001519272">
    <property type="component" value="Unassembled WGS sequence"/>
</dbReference>
<name>A0ABS4FR90_9BACL</name>
<dbReference type="SUPFAM" id="SSF46785">
    <property type="entry name" value="Winged helix' DNA-binding domain"/>
    <property type="match status" value="1"/>
</dbReference>
<dbReference type="PANTHER" id="PTHR30290:SF72">
    <property type="entry name" value="HTH-TYPE TRANSCRIPTIONAL REGULATOR SGRR"/>
    <property type="match status" value="1"/>
</dbReference>
<evidence type="ECO:0000259" key="2">
    <source>
        <dbReference type="Pfam" id="PF00496"/>
    </source>
</evidence>
<feature type="domain" description="Transcriptional regulator SgrR N-terminal HTH" evidence="3">
    <location>
        <begin position="19"/>
        <end position="117"/>
    </location>
</feature>
<gene>
    <name evidence="4" type="ORF">J2Z32_001715</name>
</gene>
<reference evidence="4 5" key="1">
    <citation type="submission" date="2021-03" db="EMBL/GenBank/DDBJ databases">
        <title>Genomic Encyclopedia of Type Strains, Phase IV (KMG-IV): sequencing the most valuable type-strain genomes for metagenomic binning, comparative biology and taxonomic classification.</title>
        <authorList>
            <person name="Goeker M."/>
        </authorList>
    </citation>
    <scope>NUCLEOTIDE SEQUENCE [LARGE SCALE GENOMIC DNA]</scope>
    <source>
        <strain evidence="4 5">DSM 14349</strain>
    </source>
</reference>
<dbReference type="InterPro" id="IPR039424">
    <property type="entry name" value="SBP_5"/>
</dbReference>
<dbReference type="Gene3D" id="3.40.190.10">
    <property type="entry name" value="Periplasmic binding protein-like II"/>
    <property type="match status" value="1"/>
</dbReference>
<organism evidence="4 5">
    <name type="scientific">Paenibacillus turicensis</name>
    <dbReference type="NCBI Taxonomy" id="160487"/>
    <lineage>
        <taxon>Bacteria</taxon>
        <taxon>Bacillati</taxon>
        <taxon>Bacillota</taxon>
        <taxon>Bacilli</taxon>
        <taxon>Bacillales</taxon>
        <taxon>Paenibacillaceae</taxon>
        <taxon>Paenibacillus</taxon>
    </lineage>
</organism>
<evidence type="ECO:0000313" key="5">
    <source>
        <dbReference type="Proteomes" id="UP001519272"/>
    </source>
</evidence>
<dbReference type="Gene3D" id="1.10.10.10">
    <property type="entry name" value="Winged helix-like DNA-binding domain superfamily/Winged helix DNA-binding domain"/>
    <property type="match status" value="1"/>
</dbReference>
<dbReference type="EMBL" id="JAGGKG010000006">
    <property type="protein sequence ID" value="MBP1905090.1"/>
    <property type="molecule type" value="Genomic_DNA"/>
</dbReference>
<dbReference type="InterPro" id="IPR025370">
    <property type="entry name" value="SgrR_HTH_N"/>
</dbReference>
<evidence type="ECO:0000259" key="3">
    <source>
        <dbReference type="Pfam" id="PF12793"/>
    </source>
</evidence>
<dbReference type="SUPFAM" id="SSF53850">
    <property type="entry name" value="Periplasmic binding protein-like II"/>
    <property type="match status" value="1"/>
</dbReference>
<proteinExistence type="predicted"/>
<dbReference type="Pfam" id="PF00496">
    <property type="entry name" value="SBP_bac_5"/>
    <property type="match status" value="1"/>
</dbReference>
<evidence type="ECO:0000313" key="4">
    <source>
        <dbReference type="EMBL" id="MBP1905090.1"/>
    </source>
</evidence>
<keyword evidence="5" id="KW-1185">Reference proteome</keyword>
<dbReference type="Gene3D" id="3.10.105.10">
    <property type="entry name" value="Dipeptide-binding Protein, Domain 3"/>
    <property type="match status" value="1"/>
</dbReference>
<feature type="domain" description="Solute-binding protein family 5" evidence="2">
    <location>
        <begin position="178"/>
        <end position="471"/>
    </location>
</feature>
<keyword evidence="1" id="KW-0238">DNA-binding</keyword>
<dbReference type="Pfam" id="PF12793">
    <property type="entry name" value="SgrR_N"/>
    <property type="match status" value="1"/>
</dbReference>
<dbReference type="InterPro" id="IPR000914">
    <property type="entry name" value="SBP_5_dom"/>
</dbReference>